<dbReference type="EMBL" id="JAHRIQ010027210">
    <property type="protein sequence ID" value="MEQ2230406.1"/>
    <property type="molecule type" value="Genomic_DNA"/>
</dbReference>
<keyword evidence="2" id="KW-1185">Reference proteome</keyword>
<organism evidence="1 2">
    <name type="scientific">Ilyodon furcidens</name>
    <name type="common">goldbreast splitfin</name>
    <dbReference type="NCBI Taxonomy" id="33524"/>
    <lineage>
        <taxon>Eukaryota</taxon>
        <taxon>Metazoa</taxon>
        <taxon>Chordata</taxon>
        <taxon>Craniata</taxon>
        <taxon>Vertebrata</taxon>
        <taxon>Euteleostomi</taxon>
        <taxon>Actinopterygii</taxon>
        <taxon>Neopterygii</taxon>
        <taxon>Teleostei</taxon>
        <taxon>Neoteleostei</taxon>
        <taxon>Acanthomorphata</taxon>
        <taxon>Ovalentaria</taxon>
        <taxon>Atherinomorphae</taxon>
        <taxon>Cyprinodontiformes</taxon>
        <taxon>Goodeidae</taxon>
        <taxon>Ilyodon</taxon>
    </lineage>
</organism>
<evidence type="ECO:0000313" key="1">
    <source>
        <dbReference type="EMBL" id="MEQ2230406.1"/>
    </source>
</evidence>
<dbReference type="Proteomes" id="UP001482620">
    <property type="component" value="Unassembled WGS sequence"/>
</dbReference>
<proteinExistence type="predicted"/>
<sequence length="92" mass="10335">MLKMLIAAISHLSLPLPLRRDRTQKSGDEIIASFLPSFSTGKLALSNMSSPFFHDLSKFPAPLRPTPTFLVFMPSSRDVFVLQREDEVEDLS</sequence>
<protein>
    <submittedName>
        <fullName evidence="1">Uncharacterized protein</fullName>
    </submittedName>
</protein>
<accession>A0ABV0TEE5</accession>
<evidence type="ECO:0000313" key="2">
    <source>
        <dbReference type="Proteomes" id="UP001482620"/>
    </source>
</evidence>
<comment type="caution">
    <text evidence="1">The sequence shown here is derived from an EMBL/GenBank/DDBJ whole genome shotgun (WGS) entry which is preliminary data.</text>
</comment>
<reference evidence="1 2" key="1">
    <citation type="submission" date="2021-06" db="EMBL/GenBank/DDBJ databases">
        <authorList>
            <person name="Palmer J.M."/>
        </authorList>
    </citation>
    <scope>NUCLEOTIDE SEQUENCE [LARGE SCALE GENOMIC DNA]</scope>
    <source>
        <strain evidence="2">if_2019</strain>
        <tissue evidence="1">Muscle</tissue>
    </source>
</reference>
<name>A0ABV0TEE5_9TELE</name>
<gene>
    <name evidence="1" type="ORF">ILYODFUR_028938</name>
</gene>